<protein>
    <recommendedName>
        <fullName evidence="1">Peroxisomal multifunctional enzyme type 2-like N-terminal domain-containing protein</fullName>
    </recommendedName>
</protein>
<evidence type="ECO:0000313" key="2">
    <source>
        <dbReference type="EMBL" id="KAL0068949.1"/>
    </source>
</evidence>
<dbReference type="PANTHER" id="PTHR13078:SF56">
    <property type="entry name" value="PEROXISOMAL MULTIFUNCTIONAL ENZYME TYPE 2"/>
    <property type="match status" value="1"/>
</dbReference>
<organism evidence="2 3">
    <name type="scientific">Marasmius tenuissimus</name>
    <dbReference type="NCBI Taxonomy" id="585030"/>
    <lineage>
        <taxon>Eukaryota</taxon>
        <taxon>Fungi</taxon>
        <taxon>Dikarya</taxon>
        <taxon>Basidiomycota</taxon>
        <taxon>Agaricomycotina</taxon>
        <taxon>Agaricomycetes</taxon>
        <taxon>Agaricomycetidae</taxon>
        <taxon>Agaricales</taxon>
        <taxon>Marasmiineae</taxon>
        <taxon>Marasmiaceae</taxon>
        <taxon>Marasmius</taxon>
    </lineage>
</organism>
<dbReference type="Gene3D" id="3.10.129.10">
    <property type="entry name" value="Hotdog Thioesterase"/>
    <property type="match status" value="2"/>
</dbReference>
<keyword evidence="3" id="KW-1185">Reference proteome</keyword>
<dbReference type="InterPro" id="IPR029069">
    <property type="entry name" value="HotDog_dom_sf"/>
</dbReference>
<name>A0ABR3A7J1_9AGAR</name>
<evidence type="ECO:0000259" key="1">
    <source>
        <dbReference type="Pfam" id="PF22622"/>
    </source>
</evidence>
<gene>
    <name evidence="2" type="ORF">AAF712_003942</name>
</gene>
<accession>A0ABR3A7J1</accession>
<dbReference type="SUPFAM" id="SSF54637">
    <property type="entry name" value="Thioesterase/thiol ester dehydrase-isomerase"/>
    <property type="match status" value="1"/>
</dbReference>
<sequence length="320" mass="34859">MIPDAKKEVVDYEYGQVPNGYTSARRYPIQHWNRWNGTLEGHEESSPFDVIPQFHASGSIPLDSLPNSNPLLLGRAREASSWRAVSQYIKAPIPTSGELGGYNARAFRIREVLDKGKAAAVTSIVETRDKHFGKLTFKNQSTVFIRGAGGFGGKRTGRDRGPASAASFAGVVDPGETLVTEMWKEGSKVIFVVKVKERNAVVLASAAVTIGGESRAVASIMFIRRVDQVRALTPVASLLEVAKLARAHTTSQHYGMRWSARAPIDSLVPPLGLRISERMSNRVLNTITPGPESAGGDPTATYLGQTYRWRDVVQAVTTKL</sequence>
<dbReference type="EMBL" id="JBBXMP010000015">
    <property type="protein sequence ID" value="KAL0068949.1"/>
    <property type="molecule type" value="Genomic_DNA"/>
</dbReference>
<comment type="caution">
    <text evidence="2">The sequence shown here is derived from an EMBL/GenBank/DDBJ whole genome shotgun (WGS) entry which is preliminary data.</text>
</comment>
<reference evidence="2 3" key="1">
    <citation type="submission" date="2024-05" db="EMBL/GenBank/DDBJ databases">
        <title>A draft genome resource for the thread blight pathogen Marasmius tenuissimus strain MS-2.</title>
        <authorList>
            <person name="Yulfo-Soto G.E."/>
            <person name="Baruah I.K."/>
            <person name="Amoako-Attah I."/>
            <person name="Bukari Y."/>
            <person name="Meinhardt L.W."/>
            <person name="Bailey B.A."/>
            <person name="Cohen S.P."/>
        </authorList>
    </citation>
    <scope>NUCLEOTIDE SEQUENCE [LARGE SCALE GENOMIC DNA]</scope>
    <source>
        <strain evidence="2 3">MS-2</strain>
    </source>
</reference>
<dbReference type="PANTHER" id="PTHR13078">
    <property type="entry name" value="PEROXISOMAL MULTIFUNCTIONAL ENZYME TYPE 2-RELATED"/>
    <property type="match status" value="1"/>
</dbReference>
<dbReference type="Pfam" id="PF22622">
    <property type="entry name" value="MFE-2_hydrat-2_N"/>
    <property type="match status" value="1"/>
</dbReference>
<evidence type="ECO:0000313" key="3">
    <source>
        <dbReference type="Proteomes" id="UP001437256"/>
    </source>
</evidence>
<proteinExistence type="predicted"/>
<dbReference type="InterPro" id="IPR054357">
    <property type="entry name" value="MFE-2_N"/>
</dbReference>
<feature type="domain" description="Peroxisomal multifunctional enzyme type 2-like N-terminal" evidence="1">
    <location>
        <begin position="88"/>
        <end position="147"/>
    </location>
</feature>
<dbReference type="Proteomes" id="UP001437256">
    <property type="component" value="Unassembled WGS sequence"/>
</dbReference>